<feature type="compositionally biased region" description="Low complexity" evidence="1">
    <location>
        <begin position="29"/>
        <end position="39"/>
    </location>
</feature>
<feature type="chain" id="PRO_5046825095" evidence="2">
    <location>
        <begin position="21"/>
        <end position="94"/>
    </location>
</feature>
<gene>
    <name evidence="3" type="ORF">J2W68_002674</name>
</gene>
<name>A0ABU1XZA6_9GAMM</name>
<dbReference type="Proteomes" id="UP001256588">
    <property type="component" value="Unassembled WGS sequence"/>
</dbReference>
<dbReference type="RefSeq" id="WP_310236624.1">
    <property type="nucleotide sequence ID" value="NZ_JAVDWO010000011.1"/>
</dbReference>
<reference evidence="3 4" key="1">
    <citation type="submission" date="2023-07" db="EMBL/GenBank/DDBJ databases">
        <title>Sorghum-associated microbial communities from plants grown in Nebraska, USA.</title>
        <authorList>
            <person name="Schachtman D."/>
        </authorList>
    </citation>
    <scope>NUCLEOTIDE SEQUENCE [LARGE SCALE GENOMIC DNA]</scope>
    <source>
        <strain evidence="3 4">4099</strain>
    </source>
</reference>
<feature type="region of interest" description="Disordered" evidence="1">
    <location>
        <begin position="18"/>
        <end position="94"/>
    </location>
</feature>
<evidence type="ECO:0000313" key="4">
    <source>
        <dbReference type="Proteomes" id="UP001256588"/>
    </source>
</evidence>
<evidence type="ECO:0000313" key="3">
    <source>
        <dbReference type="EMBL" id="MDR7193933.1"/>
    </source>
</evidence>
<evidence type="ECO:0000256" key="2">
    <source>
        <dbReference type="SAM" id="SignalP"/>
    </source>
</evidence>
<dbReference type="PRINTS" id="PR01217">
    <property type="entry name" value="PRICHEXTENSN"/>
</dbReference>
<dbReference type="EMBL" id="JAVDWO010000011">
    <property type="protein sequence ID" value="MDR7193933.1"/>
    <property type="molecule type" value="Genomic_DNA"/>
</dbReference>
<accession>A0ABU1XZA6</accession>
<dbReference type="PROSITE" id="PS51257">
    <property type="entry name" value="PROKAR_LIPOPROTEIN"/>
    <property type="match status" value="1"/>
</dbReference>
<comment type="caution">
    <text evidence="3">The sequence shown here is derived from an EMBL/GenBank/DDBJ whole genome shotgun (WGS) entry which is preliminary data.</text>
</comment>
<feature type="compositionally biased region" description="Pro residues" evidence="1">
    <location>
        <begin position="52"/>
        <end position="82"/>
    </location>
</feature>
<evidence type="ECO:0000256" key="1">
    <source>
        <dbReference type="SAM" id="MobiDB-lite"/>
    </source>
</evidence>
<organism evidence="3 4">
    <name type="scientific">Luteimonas terrae</name>
    <dbReference type="NCBI Taxonomy" id="1530191"/>
    <lineage>
        <taxon>Bacteria</taxon>
        <taxon>Pseudomonadati</taxon>
        <taxon>Pseudomonadota</taxon>
        <taxon>Gammaproteobacteria</taxon>
        <taxon>Lysobacterales</taxon>
        <taxon>Lysobacteraceae</taxon>
        <taxon>Luteimonas</taxon>
    </lineage>
</organism>
<keyword evidence="2" id="KW-0732">Signal</keyword>
<keyword evidence="4" id="KW-1185">Reference proteome</keyword>
<protein>
    <submittedName>
        <fullName evidence="3">Type IV secretory pathway VirB10-like protein</fullName>
    </submittedName>
</protein>
<feature type="signal peptide" evidence="2">
    <location>
        <begin position="1"/>
        <end position="20"/>
    </location>
</feature>
<sequence>MRRIALPLVAAMAFAFTACSNDPPPPDVTPTDPAPMNDPAAPPVDPATDPMNPTPTDPMTPPPTDPTMPPPTDPMTTPPATPPIEGDGTTSSGT</sequence>
<proteinExistence type="predicted"/>